<proteinExistence type="predicted"/>
<organism evidence="2 3">
    <name type="scientific">Mycobacterium montefiorense</name>
    <dbReference type="NCBI Taxonomy" id="154654"/>
    <lineage>
        <taxon>Bacteria</taxon>
        <taxon>Bacillati</taxon>
        <taxon>Actinomycetota</taxon>
        <taxon>Actinomycetes</taxon>
        <taxon>Mycobacteriales</taxon>
        <taxon>Mycobacteriaceae</taxon>
        <taxon>Mycobacterium</taxon>
        <taxon>Mycobacterium simiae complex</taxon>
    </lineage>
</organism>
<feature type="region of interest" description="Disordered" evidence="1">
    <location>
        <begin position="18"/>
        <end position="48"/>
    </location>
</feature>
<sequence length="67" mass="7646">RPAVPRPHRRTRELVVVPTLPTPTTTNNQLGSSPPPVMTSTGSKPKRVGYQEIRSRYAQQLRREIQR</sequence>
<dbReference type="EMBL" id="BQYH01000002">
    <property type="protein sequence ID" value="GKU70357.1"/>
    <property type="molecule type" value="Genomic_DNA"/>
</dbReference>
<dbReference type="Proteomes" id="UP001139505">
    <property type="component" value="Unassembled WGS sequence"/>
</dbReference>
<dbReference type="AlphaFoldDB" id="A0AA37PIF4"/>
<reference evidence="2" key="1">
    <citation type="journal article" date="2022" name="Microbiol. Resour. Announc.">
        <title>Draft Genome Sequences of Eight Mycobacterium montefiorense Strains Isolated from Salamanders in Captivity.</title>
        <authorList>
            <person name="Komine T."/>
            <person name="Ihara H."/>
            <person name="Fukano H."/>
            <person name="Hoshino Y."/>
            <person name="Kurata O."/>
            <person name="Wada S."/>
        </authorList>
    </citation>
    <scope>NUCLEOTIDE SEQUENCE</scope>
    <source>
        <strain evidence="2">NJB18185</strain>
    </source>
</reference>
<feature type="compositionally biased region" description="Polar residues" evidence="1">
    <location>
        <begin position="27"/>
        <end position="43"/>
    </location>
</feature>
<comment type="caution">
    <text evidence="2">The sequence shown here is derived from an EMBL/GenBank/DDBJ whole genome shotgun (WGS) entry which is preliminary data.</text>
</comment>
<accession>A0AA37PIF4</accession>
<evidence type="ECO:0000313" key="2">
    <source>
        <dbReference type="EMBL" id="GKU70357.1"/>
    </source>
</evidence>
<gene>
    <name evidence="2" type="ORF">NJB18185_01340</name>
</gene>
<name>A0AA37PIF4_9MYCO</name>
<evidence type="ECO:0000313" key="3">
    <source>
        <dbReference type="Proteomes" id="UP001139505"/>
    </source>
</evidence>
<reference evidence="2" key="2">
    <citation type="submission" date="2022-04" db="EMBL/GenBank/DDBJ databases">
        <authorList>
            <person name="Komine T."/>
            <person name="Fukano H."/>
            <person name="Wada S."/>
        </authorList>
    </citation>
    <scope>NUCLEOTIDE SEQUENCE</scope>
    <source>
        <strain evidence="2">NJB18185</strain>
    </source>
</reference>
<feature type="non-terminal residue" evidence="2">
    <location>
        <position position="1"/>
    </location>
</feature>
<protein>
    <submittedName>
        <fullName evidence="2">Uncharacterized protein</fullName>
    </submittedName>
</protein>
<evidence type="ECO:0000256" key="1">
    <source>
        <dbReference type="SAM" id="MobiDB-lite"/>
    </source>
</evidence>